<organism evidence="3 4">
    <name type="scientific">Meridianimarinicoccus roseus</name>
    <dbReference type="NCBI Taxonomy" id="2072018"/>
    <lineage>
        <taxon>Bacteria</taxon>
        <taxon>Pseudomonadati</taxon>
        <taxon>Pseudomonadota</taxon>
        <taxon>Alphaproteobacteria</taxon>
        <taxon>Rhodobacterales</taxon>
        <taxon>Paracoccaceae</taxon>
        <taxon>Meridianimarinicoccus</taxon>
    </lineage>
</organism>
<sequence length="453" mass="47796">MLTWRLSPGPAEQPNATRKGPRMISRHIWNLRNALRKIWVRVVAFAVLAVASVVLAQLLSPLLPDWAATRTGAASVDRILNLMASSMLAVTTFSLSIAVSAFAAAAQNATPRAIALLQQDPITQNVLATFLGAFLFSLLGLIALGAELYDTAGRVVLFFVTIVVTGFVILALMRWIGHLMSFGRMGNTLDRVETAAARALAAWRRAPHLGGHPANGAAPGGGTDVTARRSGYVQHLDMPSLNALAEKADLQIHLALRPGGFVAAGQPLATVQGTPPDSASRQGIRDAVTIGTDRVFEEDPRFGLIVLSEIASRALSPAVNDPGTAISVIGRIVRLLSEWPDRGAPDIRFARLHVPQIDAQDLLTDALRPIARDGAGTIEVQMRLQKALASLNRTAPEMFAGPGARIARDALARAARAGLGRDEMDTLAALADWAGPDPGTDSSGGMSDGAKGG</sequence>
<name>A0A2V2LPX9_9RHOB</name>
<gene>
    <name evidence="3" type="ORF">DKT77_05695</name>
</gene>
<dbReference type="Proteomes" id="UP000245680">
    <property type="component" value="Unassembled WGS sequence"/>
</dbReference>
<dbReference type="InterPro" id="IPR018723">
    <property type="entry name" value="DUF2254_membrane"/>
</dbReference>
<feature type="transmembrane region" description="Helical" evidence="2">
    <location>
        <begin position="38"/>
        <end position="59"/>
    </location>
</feature>
<evidence type="ECO:0000313" key="3">
    <source>
        <dbReference type="EMBL" id="PWR03633.1"/>
    </source>
</evidence>
<feature type="transmembrane region" description="Helical" evidence="2">
    <location>
        <begin position="126"/>
        <end position="149"/>
    </location>
</feature>
<feature type="transmembrane region" description="Helical" evidence="2">
    <location>
        <begin position="155"/>
        <end position="176"/>
    </location>
</feature>
<comment type="caution">
    <text evidence="3">The sequence shown here is derived from an EMBL/GenBank/DDBJ whole genome shotgun (WGS) entry which is preliminary data.</text>
</comment>
<keyword evidence="4" id="KW-1185">Reference proteome</keyword>
<accession>A0A2V2LPX9</accession>
<proteinExistence type="predicted"/>
<feature type="region of interest" description="Disordered" evidence="1">
    <location>
        <begin position="432"/>
        <end position="453"/>
    </location>
</feature>
<dbReference type="AlphaFoldDB" id="A0A2V2LPX9"/>
<protein>
    <submittedName>
        <fullName evidence="3">DUF2254 domain-containing protein</fullName>
    </submittedName>
</protein>
<dbReference type="Pfam" id="PF10011">
    <property type="entry name" value="DUF2254"/>
    <property type="match status" value="1"/>
</dbReference>
<keyword evidence="2" id="KW-0472">Membrane</keyword>
<dbReference type="OrthoDB" id="2955631at2"/>
<keyword evidence="2" id="KW-1133">Transmembrane helix</keyword>
<dbReference type="EMBL" id="QGKU01000025">
    <property type="protein sequence ID" value="PWR03633.1"/>
    <property type="molecule type" value="Genomic_DNA"/>
</dbReference>
<reference evidence="3 4" key="1">
    <citation type="submission" date="2018-05" db="EMBL/GenBank/DDBJ databases">
        <title>Rhodobacteraceae gen. nov., sp. nov. isolated from sea water.</title>
        <authorList>
            <person name="Ren Y."/>
        </authorList>
    </citation>
    <scope>NUCLEOTIDE SEQUENCE [LARGE SCALE GENOMIC DNA]</scope>
    <source>
        <strain evidence="3 4">TG-679</strain>
    </source>
</reference>
<evidence type="ECO:0000256" key="1">
    <source>
        <dbReference type="SAM" id="MobiDB-lite"/>
    </source>
</evidence>
<evidence type="ECO:0000313" key="4">
    <source>
        <dbReference type="Proteomes" id="UP000245680"/>
    </source>
</evidence>
<keyword evidence="2" id="KW-0812">Transmembrane</keyword>
<evidence type="ECO:0000256" key="2">
    <source>
        <dbReference type="SAM" id="Phobius"/>
    </source>
</evidence>
<feature type="transmembrane region" description="Helical" evidence="2">
    <location>
        <begin position="79"/>
        <end position="105"/>
    </location>
</feature>